<evidence type="ECO:0000313" key="8">
    <source>
        <dbReference type="Proteomes" id="UP000273778"/>
    </source>
</evidence>
<dbReference type="FunFam" id="3.40.190.290:FF:000001">
    <property type="entry name" value="Transcriptional regulator, LysR family"/>
    <property type="match status" value="1"/>
</dbReference>
<dbReference type="GO" id="GO:0006351">
    <property type="term" value="P:DNA-templated transcription"/>
    <property type="evidence" value="ECO:0007669"/>
    <property type="project" value="TreeGrafter"/>
</dbReference>
<evidence type="ECO:0000256" key="3">
    <source>
        <dbReference type="ARBA" id="ARBA00023125"/>
    </source>
</evidence>
<dbReference type="CDD" id="cd08422">
    <property type="entry name" value="PBP2_CrgA_like"/>
    <property type="match status" value="1"/>
</dbReference>
<keyword evidence="8" id="KW-1185">Reference proteome</keyword>
<dbReference type="InterPro" id="IPR005119">
    <property type="entry name" value="LysR_subst-bd"/>
</dbReference>
<evidence type="ECO:0000256" key="4">
    <source>
        <dbReference type="ARBA" id="ARBA00023163"/>
    </source>
</evidence>
<keyword evidence="3" id="KW-0238">DNA-binding</keyword>
<keyword evidence="4" id="KW-0804">Transcription</keyword>
<dbReference type="RefSeq" id="WP_101032741.1">
    <property type="nucleotide sequence ID" value="NZ_CP034073.1"/>
</dbReference>
<dbReference type="SUPFAM" id="SSF46785">
    <property type="entry name" value="Winged helix' DNA-binding domain"/>
    <property type="match status" value="1"/>
</dbReference>
<evidence type="ECO:0000313" key="9">
    <source>
        <dbReference type="Proteomes" id="UP000278855"/>
    </source>
</evidence>
<dbReference type="Gene3D" id="3.40.190.290">
    <property type="match status" value="1"/>
</dbReference>
<dbReference type="PANTHER" id="PTHR30537">
    <property type="entry name" value="HTH-TYPE TRANSCRIPTIONAL REGULATOR"/>
    <property type="match status" value="1"/>
</dbReference>
<evidence type="ECO:0000313" key="7">
    <source>
        <dbReference type="EMBL" id="RPA23640.1"/>
    </source>
</evidence>
<dbReference type="GO" id="GO:0043565">
    <property type="term" value="F:sequence-specific DNA binding"/>
    <property type="evidence" value="ECO:0007669"/>
    <property type="project" value="TreeGrafter"/>
</dbReference>
<dbReference type="OrthoDB" id="9786526at2"/>
<dbReference type="Gene3D" id="1.10.10.10">
    <property type="entry name" value="Winged helix-like DNA-binding domain superfamily/Winged helix DNA-binding domain"/>
    <property type="match status" value="1"/>
</dbReference>
<dbReference type="InterPro" id="IPR036390">
    <property type="entry name" value="WH_DNA-bd_sf"/>
</dbReference>
<dbReference type="SUPFAM" id="SSF53850">
    <property type="entry name" value="Periplasmic binding protein-like II"/>
    <property type="match status" value="1"/>
</dbReference>
<dbReference type="KEGG" id="spsr:EGC80_00550"/>
<gene>
    <name evidence="7" type="ORF">EGC77_18125</name>
    <name evidence="6" type="ORF">EGC80_00550</name>
</gene>
<sequence length="302" mass="33811">MVAKADDIILFVMVVEAGSFTKVAEKLSLTNSVVSKHIARLEQDVNTQLLYRTTRKLALTDAGATFYGKARLAKIAFQEAADAISGYSDDVRGTIKLTIPVVPARLVLNNALADFCRDYPNVDVDLTIADQFVDILDQGYDLAIRTAHLVDSSLIARRLIDSDWLVCATPEYLKQNGTPLAPQDLAKHSCLLYHYESSGVDQWVFKNAEGNYTVNVQGRFRSNNLESLRQAALAHFGIAYLPQAHIYEDLQANNLVALLTEHSGKDLGIYAVYPSTRLPDKKIKLLIEYFRKAFHSKKDYFY</sequence>
<dbReference type="EMBL" id="RKKB01000015">
    <property type="protein sequence ID" value="RPA23640.1"/>
    <property type="molecule type" value="Genomic_DNA"/>
</dbReference>
<name>A0A3N4DPT7_9GAMM</name>
<evidence type="ECO:0000313" key="6">
    <source>
        <dbReference type="EMBL" id="AZG33565.1"/>
    </source>
</evidence>
<dbReference type="InterPro" id="IPR000847">
    <property type="entry name" value="LysR_HTH_N"/>
</dbReference>
<organism evidence="7 9">
    <name type="scientific">Shewanella psychromarinicola</name>
    <dbReference type="NCBI Taxonomy" id="2487742"/>
    <lineage>
        <taxon>Bacteria</taxon>
        <taxon>Pseudomonadati</taxon>
        <taxon>Pseudomonadota</taxon>
        <taxon>Gammaproteobacteria</taxon>
        <taxon>Alteromonadales</taxon>
        <taxon>Shewanellaceae</taxon>
        <taxon>Shewanella</taxon>
    </lineage>
</organism>
<dbReference type="InterPro" id="IPR036388">
    <property type="entry name" value="WH-like_DNA-bd_sf"/>
</dbReference>
<dbReference type="Proteomes" id="UP000278855">
    <property type="component" value="Unassembled WGS sequence"/>
</dbReference>
<dbReference type="PANTHER" id="PTHR30537:SF5">
    <property type="entry name" value="HTH-TYPE TRANSCRIPTIONAL ACTIVATOR TTDR-RELATED"/>
    <property type="match status" value="1"/>
</dbReference>
<proteinExistence type="inferred from homology"/>
<protein>
    <submittedName>
        <fullName evidence="7">LysR family transcriptional regulator</fullName>
    </submittedName>
</protein>
<reference evidence="6 8" key="1">
    <citation type="submission" date="2018-11" db="EMBL/GenBank/DDBJ databases">
        <title>Shewanella sp. M2.</title>
        <authorList>
            <person name="Hwang Y.J."/>
            <person name="Hwang C.Y."/>
        </authorList>
    </citation>
    <scope>NUCLEOTIDE SEQUENCE [LARGE SCALE GENOMIC DNA]</scope>
    <source>
        <strain evidence="6 8">M2</strain>
    </source>
</reference>
<dbReference type="InterPro" id="IPR058163">
    <property type="entry name" value="LysR-type_TF_proteobact-type"/>
</dbReference>
<keyword evidence="2" id="KW-0805">Transcription regulation</keyword>
<evidence type="ECO:0000256" key="1">
    <source>
        <dbReference type="ARBA" id="ARBA00009437"/>
    </source>
</evidence>
<accession>A0A3N4DPT7</accession>
<comment type="similarity">
    <text evidence="1">Belongs to the LysR transcriptional regulatory family.</text>
</comment>
<dbReference type="Proteomes" id="UP000273778">
    <property type="component" value="Chromosome"/>
</dbReference>
<evidence type="ECO:0000256" key="2">
    <source>
        <dbReference type="ARBA" id="ARBA00023015"/>
    </source>
</evidence>
<reference evidence="9" key="2">
    <citation type="submission" date="2018-11" db="EMBL/GenBank/DDBJ databases">
        <title>Shewanella sp. R106.</title>
        <authorList>
            <person name="Hwang Y.J."/>
            <person name="Hwang C.Y."/>
        </authorList>
    </citation>
    <scope>NUCLEOTIDE SEQUENCE [LARGE SCALE GENOMIC DNA]</scope>
    <source>
        <strain evidence="9">R106</strain>
    </source>
</reference>
<dbReference type="GO" id="GO:0003700">
    <property type="term" value="F:DNA-binding transcription factor activity"/>
    <property type="evidence" value="ECO:0007669"/>
    <property type="project" value="InterPro"/>
</dbReference>
<dbReference type="FunFam" id="1.10.10.10:FF:000001">
    <property type="entry name" value="LysR family transcriptional regulator"/>
    <property type="match status" value="1"/>
</dbReference>
<reference evidence="7" key="3">
    <citation type="submission" date="2018-11" db="EMBL/GenBank/DDBJ databases">
        <authorList>
            <person name="Hwang Y.J."/>
            <person name="Hwang C.Y."/>
        </authorList>
    </citation>
    <scope>NUCLEOTIDE SEQUENCE</scope>
    <source>
        <strain evidence="7">R106</strain>
    </source>
</reference>
<dbReference type="AlphaFoldDB" id="A0A3N4DPT7"/>
<dbReference type="EMBL" id="CP034073">
    <property type="protein sequence ID" value="AZG33565.1"/>
    <property type="molecule type" value="Genomic_DNA"/>
</dbReference>
<evidence type="ECO:0000259" key="5">
    <source>
        <dbReference type="PROSITE" id="PS50931"/>
    </source>
</evidence>
<dbReference type="Pfam" id="PF00126">
    <property type="entry name" value="HTH_1"/>
    <property type="match status" value="1"/>
</dbReference>
<dbReference type="Pfam" id="PF03466">
    <property type="entry name" value="LysR_substrate"/>
    <property type="match status" value="1"/>
</dbReference>
<feature type="domain" description="HTH lysR-type" evidence="5">
    <location>
        <begin position="1"/>
        <end position="60"/>
    </location>
</feature>
<dbReference type="PROSITE" id="PS50931">
    <property type="entry name" value="HTH_LYSR"/>
    <property type="match status" value="1"/>
</dbReference>